<dbReference type="AlphaFoldDB" id="A0A4Y9S311"/>
<organism evidence="1 2">
    <name type="scientific">Duganella callida</name>
    <dbReference type="NCBI Taxonomy" id="2561932"/>
    <lineage>
        <taxon>Bacteria</taxon>
        <taxon>Pseudomonadati</taxon>
        <taxon>Pseudomonadota</taxon>
        <taxon>Betaproteobacteria</taxon>
        <taxon>Burkholderiales</taxon>
        <taxon>Oxalobacteraceae</taxon>
        <taxon>Telluria group</taxon>
        <taxon>Duganella</taxon>
    </lineage>
</organism>
<name>A0A4Y9S311_9BURK</name>
<gene>
    <name evidence="1" type="ORF">E4L98_27340</name>
</gene>
<evidence type="ECO:0000313" key="2">
    <source>
        <dbReference type="Proteomes" id="UP000297729"/>
    </source>
</evidence>
<evidence type="ECO:0000313" key="1">
    <source>
        <dbReference type="EMBL" id="TFW14861.1"/>
    </source>
</evidence>
<dbReference type="InterPro" id="IPR029063">
    <property type="entry name" value="SAM-dependent_MTases_sf"/>
</dbReference>
<sequence>MNTRVVLDTDFGRGERFAAARAQGGRLHYIGLAPVLPPAPDGLQDLWPLDVPGFHRVILDQDATLDLLVGAPDAVLPQIRAHVDEFHLGPLAPSHARLLAGLAVQGAALHARAADEALVWALTAAGFACRLAPGVSVDVATAGVRPAGAVTAETASAPPDIDAVYRGRMG</sequence>
<keyword evidence="2" id="KW-1185">Reference proteome</keyword>
<dbReference type="EMBL" id="SPVG01000262">
    <property type="protein sequence ID" value="TFW14861.1"/>
    <property type="molecule type" value="Genomic_DNA"/>
</dbReference>
<accession>A0A4Y9S311</accession>
<protein>
    <submittedName>
        <fullName evidence="1">tRNA U-34 5-methylaminomethyl-2-thiouridine biosynthesis protein</fullName>
    </submittedName>
</protein>
<dbReference type="Gene3D" id="3.40.50.150">
    <property type="entry name" value="Vaccinia Virus protein VP39"/>
    <property type="match status" value="1"/>
</dbReference>
<reference evidence="1 2" key="1">
    <citation type="submission" date="2019-03" db="EMBL/GenBank/DDBJ databases">
        <title>Draft Genome Sequence of Duganella callidus sp. nov., a Novel Duganella Species Isolated from Cultivated Soil.</title>
        <authorList>
            <person name="Raths R."/>
            <person name="Peta V."/>
            <person name="Bucking H."/>
        </authorList>
    </citation>
    <scope>NUCLEOTIDE SEQUENCE [LARGE SCALE GENOMIC DNA]</scope>
    <source>
        <strain evidence="1 2">DN04</strain>
    </source>
</reference>
<dbReference type="Proteomes" id="UP000297729">
    <property type="component" value="Unassembled WGS sequence"/>
</dbReference>
<proteinExistence type="predicted"/>
<comment type="caution">
    <text evidence="1">The sequence shown here is derived from an EMBL/GenBank/DDBJ whole genome shotgun (WGS) entry which is preliminary data.</text>
</comment>
<feature type="non-terminal residue" evidence="1">
    <location>
        <position position="170"/>
    </location>
</feature>